<feature type="coiled-coil region" evidence="1">
    <location>
        <begin position="80"/>
        <end position="107"/>
    </location>
</feature>
<evidence type="ECO:0000313" key="4">
    <source>
        <dbReference type="EMBL" id="VDM51378.1"/>
    </source>
</evidence>
<evidence type="ECO:0000256" key="3">
    <source>
        <dbReference type="SAM" id="Phobius"/>
    </source>
</evidence>
<accession>A0A183VH38</accession>
<proteinExistence type="predicted"/>
<evidence type="ECO:0000256" key="2">
    <source>
        <dbReference type="SAM" id="MobiDB-lite"/>
    </source>
</evidence>
<protein>
    <submittedName>
        <fullName evidence="6">BMERB domain-containing protein</fullName>
    </submittedName>
</protein>
<dbReference type="Proteomes" id="UP000050794">
    <property type="component" value="Unassembled WGS sequence"/>
</dbReference>
<feature type="transmembrane region" description="Helical" evidence="3">
    <location>
        <begin position="116"/>
        <end position="134"/>
    </location>
</feature>
<keyword evidence="3" id="KW-0472">Membrane</keyword>
<keyword evidence="5" id="KW-1185">Reference proteome</keyword>
<keyword evidence="3" id="KW-1133">Transmembrane helix</keyword>
<dbReference type="EMBL" id="UYWY01028128">
    <property type="protein sequence ID" value="VDM51378.1"/>
    <property type="molecule type" value="Genomic_DNA"/>
</dbReference>
<reference evidence="6" key="1">
    <citation type="submission" date="2016-06" db="UniProtKB">
        <authorList>
            <consortium name="WormBaseParasite"/>
        </authorList>
    </citation>
    <scope>IDENTIFICATION</scope>
</reference>
<name>A0A183VH38_TOXCA</name>
<evidence type="ECO:0000256" key="1">
    <source>
        <dbReference type="SAM" id="Coils"/>
    </source>
</evidence>
<reference evidence="4 5" key="2">
    <citation type="submission" date="2018-11" db="EMBL/GenBank/DDBJ databases">
        <authorList>
            <consortium name="Pathogen Informatics"/>
        </authorList>
    </citation>
    <scope>NUCLEOTIDE SEQUENCE [LARGE SCALE GENOMIC DNA]</scope>
</reference>
<keyword evidence="1" id="KW-0175">Coiled coil</keyword>
<organism evidence="5 6">
    <name type="scientific">Toxocara canis</name>
    <name type="common">Canine roundworm</name>
    <dbReference type="NCBI Taxonomy" id="6265"/>
    <lineage>
        <taxon>Eukaryota</taxon>
        <taxon>Metazoa</taxon>
        <taxon>Ecdysozoa</taxon>
        <taxon>Nematoda</taxon>
        <taxon>Chromadorea</taxon>
        <taxon>Rhabditida</taxon>
        <taxon>Spirurina</taxon>
        <taxon>Ascaridomorpha</taxon>
        <taxon>Ascaridoidea</taxon>
        <taxon>Toxocaridae</taxon>
        <taxon>Toxocara</taxon>
    </lineage>
</organism>
<feature type="compositionally biased region" description="Basic and acidic residues" evidence="2">
    <location>
        <begin position="1"/>
        <end position="17"/>
    </location>
</feature>
<evidence type="ECO:0000313" key="6">
    <source>
        <dbReference type="WBParaSite" id="TCNE_0002006201-mRNA-1"/>
    </source>
</evidence>
<sequence length="144" mass="16539">MGGERRPGRPSRRTLEDEAHDSDEESGSDADGCPSPKDSMHALKMRMQQKMETENICMADVEKEFELTPIDDSLTGEALIAQLQDRLQELRDMYHNVRSEQAQLDRRWRKTNEKRSIVFIFFFTALSISIKNGAGISKEKLYSI</sequence>
<evidence type="ECO:0000313" key="5">
    <source>
        <dbReference type="Proteomes" id="UP000050794"/>
    </source>
</evidence>
<keyword evidence="3" id="KW-0812">Transmembrane</keyword>
<dbReference type="WBParaSite" id="TCNE_0002006201-mRNA-1">
    <property type="protein sequence ID" value="TCNE_0002006201-mRNA-1"/>
    <property type="gene ID" value="TCNE_0002006201"/>
</dbReference>
<dbReference type="AlphaFoldDB" id="A0A183VH38"/>
<feature type="region of interest" description="Disordered" evidence="2">
    <location>
        <begin position="1"/>
        <end position="39"/>
    </location>
</feature>
<gene>
    <name evidence="4" type="ORF">TCNE_LOCUS20057</name>
</gene>
<feature type="compositionally biased region" description="Acidic residues" evidence="2">
    <location>
        <begin position="18"/>
        <end position="28"/>
    </location>
</feature>